<dbReference type="AlphaFoldDB" id="A0A9P6G812"/>
<sequence length="81" mass="8647">MSTSNNQPQNLNTSTSAPRSEQQNLNSNPNTGVTQNGQAQNGSQNGNLASASALMSEHWEYGVDENPLADFLAEKRPNGSK</sequence>
<feature type="region of interest" description="Disordered" evidence="1">
    <location>
        <begin position="1"/>
        <end position="51"/>
    </location>
</feature>
<evidence type="ECO:0000313" key="3">
    <source>
        <dbReference type="Proteomes" id="UP000756921"/>
    </source>
</evidence>
<organism evidence="2 3">
    <name type="scientific">Paraphaeosphaeria minitans</name>
    <dbReference type="NCBI Taxonomy" id="565426"/>
    <lineage>
        <taxon>Eukaryota</taxon>
        <taxon>Fungi</taxon>
        <taxon>Dikarya</taxon>
        <taxon>Ascomycota</taxon>
        <taxon>Pezizomycotina</taxon>
        <taxon>Dothideomycetes</taxon>
        <taxon>Pleosporomycetidae</taxon>
        <taxon>Pleosporales</taxon>
        <taxon>Massarineae</taxon>
        <taxon>Didymosphaeriaceae</taxon>
        <taxon>Paraphaeosphaeria</taxon>
    </lineage>
</organism>
<comment type="caution">
    <text evidence="2">The sequence shown here is derived from an EMBL/GenBank/DDBJ whole genome shotgun (WGS) entry which is preliminary data.</text>
</comment>
<gene>
    <name evidence="2" type="ORF">PMIN01_12146</name>
</gene>
<evidence type="ECO:0000256" key="1">
    <source>
        <dbReference type="SAM" id="MobiDB-lite"/>
    </source>
</evidence>
<name>A0A9P6G812_9PLEO</name>
<evidence type="ECO:0000313" key="2">
    <source>
        <dbReference type="EMBL" id="KAF9730213.1"/>
    </source>
</evidence>
<dbReference type="EMBL" id="WJXW01000015">
    <property type="protein sequence ID" value="KAF9730213.1"/>
    <property type="molecule type" value="Genomic_DNA"/>
</dbReference>
<reference evidence="2" key="1">
    <citation type="journal article" date="2020" name="Mol. Plant Microbe Interact.">
        <title>Genome Sequence of the Biocontrol Agent Coniothyrium minitans strain Conio (IMI 134523).</title>
        <authorList>
            <person name="Patel D."/>
            <person name="Shittu T.A."/>
            <person name="Baroncelli R."/>
            <person name="Muthumeenakshi S."/>
            <person name="Osborne T.H."/>
            <person name="Janganan T.K."/>
            <person name="Sreenivasaprasad S."/>
        </authorList>
    </citation>
    <scope>NUCLEOTIDE SEQUENCE</scope>
    <source>
        <strain evidence="2">Conio</strain>
    </source>
</reference>
<dbReference type="Proteomes" id="UP000756921">
    <property type="component" value="Unassembled WGS sequence"/>
</dbReference>
<feature type="compositionally biased region" description="Polar residues" evidence="1">
    <location>
        <begin position="1"/>
        <end position="34"/>
    </location>
</feature>
<accession>A0A9P6G812</accession>
<protein>
    <submittedName>
        <fullName evidence="2">Uncharacterized protein</fullName>
    </submittedName>
</protein>
<keyword evidence="3" id="KW-1185">Reference proteome</keyword>
<proteinExistence type="predicted"/>
<feature type="compositionally biased region" description="Low complexity" evidence="1">
    <location>
        <begin position="35"/>
        <end position="47"/>
    </location>
</feature>